<evidence type="ECO:0000259" key="11">
    <source>
        <dbReference type="Pfam" id="PF03449"/>
    </source>
</evidence>
<dbReference type="FunFam" id="3.10.50.30:FF:000001">
    <property type="entry name" value="Transcription elongation factor GreA"/>
    <property type="match status" value="1"/>
</dbReference>
<dbReference type="SUPFAM" id="SSF46557">
    <property type="entry name" value="GreA transcript cleavage protein, N-terminal domain"/>
    <property type="match status" value="1"/>
</dbReference>
<evidence type="ECO:0000313" key="12">
    <source>
        <dbReference type="EMBL" id="PIV45260.1"/>
    </source>
</evidence>
<evidence type="ECO:0000256" key="2">
    <source>
        <dbReference type="ARBA" id="ARBA00013729"/>
    </source>
</evidence>
<dbReference type="InterPro" id="IPR028624">
    <property type="entry name" value="Tscrpt_elong_fac_GreA/B"/>
</dbReference>
<name>A0A2M7DA06_9BACT</name>
<evidence type="ECO:0000313" key="13">
    <source>
        <dbReference type="Proteomes" id="UP000230864"/>
    </source>
</evidence>
<evidence type="ECO:0000256" key="5">
    <source>
        <dbReference type="ARBA" id="ARBA00023163"/>
    </source>
</evidence>
<evidence type="ECO:0000256" key="9">
    <source>
        <dbReference type="SAM" id="MobiDB-lite"/>
    </source>
</evidence>
<feature type="domain" description="Transcription elongation factor GreA/GreB C-terminal" evidence="10">
    <location>
        <begin position="128"/>
        <end position="187"/>
    </location>
</feature>
<dbReference type="PANTHER" id="PTHR30437:SF4">
    <property type="entry name" value="TRANSCRIPTION ELONGATION FACTOR GREA"/>
    <property type="match status" value="1"/>
</dbReference>
<comment type="caution">
    <text evidence="12">The sequence shown here is derived from an EMBL/GenBank/DDBJ whole genome shotgun (WGS) entry which is preliminary data.</text>
</comment>
<comment type="function">
    <text evidence="6 8">Necessary for efficient RNA polymerase transcription elongation past template-encoded arresting sites. The arresting sites in DNA have the property of trapping a certain fraction of elongating RNA polymerases that pass through, resulting in locked ternary complexes. Cleavage of the nascent transcript by cleavage factors such as GreA or GreB allows the resumption of elongation from the new 3'terminus. GreA releases sequences of 2 to 3 nucleotides.</text>
</comment>
<evidence type="ECO:0000256" key="4">
    <source>
        <dbReference type="ARBA" id="ARBA00023125"/>
    </source>
</evidence>
<dbReference type="InterPro" id="IPR001437">
    <property type="entry name" value="Tscrpt_elong_fac_GreA/B_C"/>
</dbReference>
<keyword evidence="12" id="KW-0648">Protein biosynthesis</keyword>
<keyword evidence="12" id="KW-0251">Elongation factor</keyword>
<reference evidence="13" key="1">
    <citation type="submission" date="2017-09" db="EMBL/GenBank/DDBJ databases">
        <title>Depth-based differentiation of microbial function through sediment-hosted aquifers and enrichment of novel symbionts in the deep terrestrial subsurface.</title>
        <authorList>
            <person name="Probst A.J."/>
            <person name="Ladd B."/>
            <person name="Jarett J.K."/>
            <person name="Geller-Mcgrath D.E."/>
            <person name="Sieber C.M.K."/>
            <person name="Emerson J.B."/>
            <person name="Anantharaman K."/>
            <person name="Thomas B.C."/>
            <person name="Malmstrom R."/>
            <person name="Stieglmeier M."/>
            <person name="Klingl A."/>
            <person name="Woyke T."/>
            <person name="Ryan C.M."/>
            <person name="Banfield J.F."/>
        </authorList>
    </citation>
    <scope>NUCLEOTIDE SEQUENCE [LARGE SCALE GENOMIC DNA]</scope>
</reference>
<dbReference type="Pfam" id="PF03449">
    <property type="entry name" value="GreA_GreB_N"/>
    <property type="match status" value="1"/>
</dbReference>
<keyword evidence="4 8" id="KW-0238">DNA-binding</keyword>
<keyword evidence="5 8" id="KW-0804">Transcription</keyword>
<evidence type="ECO:0000256" key="3">
    <source>
        <dbReference type="ARBA" id="ARBA00023015"/>
    </source>
</evidence>
<dbReference type="GO" id="GO:0006354">
    <property type="term" value="P:DNA-templated transcription elongation"/>
    <property type="evidence" value="ECO:0007669"/>
    <property type="project" value="TreeGrafter"/>
</dbReference>
<dbReference type="Proteomes" id="UP000230864">
    <property type="component" value="Unassembled WGS sequence"/>
</dbReference>
<dbReference type="GO" id="GO:0003746">
    <property type="term" value="F:translation elongation factor activity"/>
    <property type="evidence" value="ECO:0007669"/>
    <property type="project" value="UniProtKB-KW"/>
</dbReference>
<dbReference type="PROSITE" id="PS00830">
    <property type="entry name" value="GREAB_2"/>
    <property type="match status" value="1"/>
</dbReference>
<dbReference type="SUPFAM" id="SSF54534">
    <property type="entry name" value="FKBP-like"/>
    <property type="match status" value="1"/>
</dbReference>
<dbReference type="FunFam" id="1.10.287.180:FF:000001">
    <property type="entry name" value="Transcription elongation factor GreA"/>
    <property type="match status" value="1"/>
</dbReference>
<dbReference type="InterPro" id="IPR036953">
    <property type="entry name" value="GreA/GreB_C_sf"/>
</dbReference>
<dbReference type="GO" id="GO:0070063">
    <property type="term" value="F:RNA polymerase binding"/>
    <property type="evidence" value="ECO:0007669"/>
    <property type="project" value="InterPro"/>
</dbReference>
<evidence type="ECO:0000256" key="6">
    <source>
        <dbReference type="ARBA" id="ARBA00024916"/>
    </source>
</evidence>
<feature type="domain" description="Transcription elongation factor GreA/GreB N-terminal" evidence="11">
    <location>
        <begin position="4"/>
        <end position="73"/>
    </location>
</feature>
<evidence type="ECO:0000256" key="8">
    <source>
        <dbReference type="HAMAP-Rule" id="MF_00105"/>
    </source>
</evidence>
<accession>A0A2M7DA06</accession>
<evidence type="ECO:0000256" key="7">
    <source>
        <dbReference type="ARBA" id="ARBA00030776"/>
    </source>
</evidence>
<sequence>MVKYLTREGLEKFKKELDYLEKVKRKEVSERIRHTASQGDLKENAGYHAAKEEQGFIEGRIKELKEILSQAKIIEKGEGNKVQIGSFVCLELLEEDKSSSHTELPQEAKVKKKTESSLPPSPCKRGLEDEGEKSFQVVGPEEADILQGKISFKSPLGSAILDKKKGDIVEINTPEGKKEYEIIEIKYSNCK</sequence>
<dbReference type="InterPro" id="IPR022691">
    <property type="entry name" value="Tscrpt_elong_fac_GreA/B_N"/>
</dbReference>
<comment type="similarity">
    <text evidence="1 8">Belongs to the GreA/GreB family.</text>
</comment>
<dbReference type="EMBL" id="PETZ01000017">
    <property type="protein sequence ID" value="PIV45260.1"/>
    <property type="molecule type" value="Genomic_DNA"/>
</dbReference>
<dbReference type="InterPro" id="IPR036805">
    <property type="entry name" value="Tscrpt_elong_fac_GreA/B_N_sf"/>
</dbReference>
<evidence type="ECO:0000259" key="10">
    <source>
        <dbReference type="Pfam" id="PF01272"/>
    </source>
</evidence>
<dbReference type="GO" id="GO:0003677">
    <property type="term" value="F:DNA binding"/>
    <property type="evidence" value="ECO:0007669"/>
    <property type="project" value="UniProtKB-UniRule"/>
</dbReference>
<dbReference type="AlphaFoldDB" id="A0A2M7DA06"/>
<keyword evidence="3 8" id="KW-0805">Transcription regulation</keyword>
<feature type="compositionally biased region" description="Basic and acidic residues" evidence="9">
    <location>
        <begin position="97"/>
        <end position="115"/>
    </location>
</feature>
<dbReference type="Gene3D" id="1.10.287.180">
    <property type="entry name" value="Transcription elongation factor, GreA/GreB, N-terminal domain"/>
    <property type="match status" value="1"/>
</dbReference>
<dbReference type="PROSITE" id="PS00829">
    <property type="entry name" value="GREAB_1"/>
    <property type="match status" value="1"/>
</dbReference>
<organism evidence="12 13">
    <name type="scientific">Candidatus Nealsonbacteria bacterium CG02_land_8_20_14_3_00_37_10</name>
    <dbReference type="NCBI Taxonomy" id="1974699"/>
    <lineage>
        <taxon>Bacteria</taxon>
        <taxon>Candidatus Nealsoniibacteriota</taxon>
    </lineage>
</organism>
<dbReference type="Pfam" id="PF01272">
    <property type="entry name" value="GreA_GreB"/>
    <property type="match status" value="1"/>
</dbReference>
<dbReference type="InterPro" id="IPR023459">
    <property type="entry name" value="Tscrpt_elong_fac_GreA/B_fam"/>
</dbReference>
<gene>
    <name evidence="8" type="primary">greA</name>
    <name evidence="12" type="ORF">COS25_00790</name>
</gene>
<proteinExistence type="inferred from homology"/>
<evidence type="ECO:0000256" key="1">
    <source>
        <dbReference type="ARBA" id="ARBA00008213"/>
    </source>
</evidence>
<dbReference type="InterPro" id="IPR018151">
    <property type="entry name" value="TF_GreA/GreB_CS"/>
</dbReference>
<dbReference type="HAMAP" id="MF_00105">
    <property type="entry name" value="GreA_GreB"/>
    <property type="match status" value="1"/>
</dbReference>
<feature type="region of interest" description="Disordered" evidence="9">
    <location>
        <begin position="97"/>
        <end position="134"/>
    </location>
</feature>
<dbReference type="PANTHER" id="PTHR30437">
    <property type="entry name" value="TRANSCRIPTION ELONGATION FACTOR GREA"/>
    <property type="match status" value="1"/>
</dbReference>
<dbReference type="PIRSF" id="PIRSF006092">
    <property type="entry name" value="GreA_GreB"/>
    <property type="match status" value="1"/>
</dbReference>
<protein>
    <recommendedName>
        <fullName evidence="2 8">Transcription elongation factor GreA</fullName>
    </recommendedName>
    <alternativeName>
        <fullName evidence="7 8">Transcript cleavage factor GreA</fullName>
    </alternativeName>
</protein>
<dbReference type="GO" id="GO:0032784">
    <property type="term" value="P:regulation of DNA-templated transcription elongation"/>
    <property type="evidence" value="ECO:0007669"/>
    <property type="project" value="UniProtKB-UniRule"/>
</dbReference>
<dbReference type="Gene3D" id="3.10.50.30">
    <property type="entry name" value="Transcription elongation factor, GreA/GreB, C-terminal domain"/>
    <property type="match status" value="1"/>
</dbReference>